<dbReference type="SUPFAM" id="SSF53254">
    <property type="entry name" value="Phosphoglycerate mutase-like"/>
    <property type="match status" value="1"/>
</dbReference>
<dbReference type="InterPro" id="IPR029033">
    <property type="entry name" value="His_PPase_superfam"/>
</dbReference>
<gene>
    <name evidence="1" type="ordered locus">Hbut_0260</name>
</gene>
<dbReference type="KEGG" id="hbu:Hbut_0260"/>
<protein>
    <submittedName>
        <fullName evidence="1">Phosphohistidine phosphatase, SixA</fullName>
    </submittedName>
</protein>
<dbReference type="Gene3D" id="3.40.50.1240">
    <property type="entry name" value="Phosphoglycerate mutase-like"/>
    <property type="match status" value="1"/>
</dbReference>
<sequence length="159" mass="17255">MAVYIFMRHGEAVGVDVAGSDEERWLTERGREDVELVAMLLPVRPRVVYSSPLRRARETAEIVARLYGAKVTVAEQLEPGRFSVEALQELGPEPDSVLVGHAPSMWRVVSALIGGGDVVIPAGGAAIVEAEELERGMARLLELVTPRAARTALETICPR</sequence>
<dbReference type="Pfam" id="PF00300">
    <property type="entry name" value="His_Phos_1"/>
    <property type="match status" value="1"/>
</dbReference>
<dbReference type="EMBL" id="CP000493">
    <property type="protein sequence ID" value="ABM80132.1"/>
    <property type="molecule type" value="Genomic_DNA"/>
</dbReference>
<evidence type="ECO:0000313" key="1">
    <source>
        <dbReference type="EMBL" id="ABM80132.1"/>
    </source>
</evidence>
<dbReference type="EnsemblBacteria" id="ABM80132">
    <property type="protein sequence ID" value="ABM80132"/>
    <property type="gene ID" value="Hbut_0260"/>
</dbReference>
<evidence type="ECO:0000313" key="2">
    <source>
        <dbReference type="Proteomes" id="UP000002593"/>
    </source>
</evidence>
<dbReference type="CDD" id="cd07067">
    <property type="entry name" value="HP_PGM_like"/>
    <property type="match status" value="1"/>
</dbReference>
<keyword evidence="2" id="KW-1185">Reference proteome</keyword>
<name>A2BJH1_HYPBU</name>
<dbReference type="HOGENOM" id="CLU_084603_3_2_2"/>
<proteinExistence type="predicted"/>
<dbReference type="AlphaFoldDB" id="A2BJH1"/>
<dbReference type="Proteomes" id="UP000002593">
    <property type="component" value="Chromosome"/>
</dbReference>
<organism evidence="1 2">
    <name type="scientific">Hyperthermus butylicus (strain DSM 5456 / JCM 9403 / PLM1-5)</name>
    <dbReference type="NCBI Taxonomy" id="415426"/>
    <lineage>
        <taxon>Archaea</taxon>
        <taxon>Thermoproteota</taxon>
        <taxon>Thermoprotei</taxon>
        <taxon>Desulfurococcales</taxon>
        <taxon>Pyrodictiaceae</taxon>
        <taxon>Hyperthermus</taxon>
    </lineage>
</organism>
<dbReference type="InterPro" id="IPR013078">
    <property type="entry name" value="His_Pase_superF_clade-1"/>
</dbReference>
<accession>A2BJH1</accession>
<dbReference type="STRING" id="415426.Hbut_0260"/>
<reference evidence="1 2" key="1">
    <citation type="journal article" date="2007" name="Archaea">
        <title>The genome of Hyperthermus butylicus: a sulfur-reducing, peptide fermenting, neutrophilic Crenarchaeote growing up to 108 degrees C.</title>
        <authorList>
            <person name="Brugger K."/>
            <person name="Chen L."/>
            <person name="Stark M."/>
            <person name="Zibat A."/>
            <person name="Redder P."/>
            <person name="Ruepp A."/>
            <person name="Awayez M."/>
            <person name="She Q."/>
            <person name="Garrett R.A."/>
            <person name="Klenk H.P."/>
        </authorList>
    </citation>
    <scope>NUCLEOTIDE SEQUENCE [LARGE SCALE GENOMIC DNA]</scope>
    <source>
        <strain evidence="2">DSM 5456 / JCM 9403 / PLM1-5</strain>
    </source>
</reference>
<dbReference type="SMART" id="SM00855">
    <property type="entry name" value="PGAM"/>
    <property type="match status" value="1"/>
</dbReference>
<dbReference type="eggNOG" id="arCOG01992">
    <property type="taxonomic scope" value="Archaea"/>
</dbReference>
<dbReference type="OrthoDB" id="304253at2157"/>